<protein>
    <recommendedName>
        <fullName evidence="3">DUF465 domain-containing protein</fullName>
    </recommendedName>
</protein>
<proteinExistence type="predicted"/>
<gene>
    <name evidence="1" type="ordered locus">MICA_1667</name>
</gene>
<reference evidence="1 2" key="1">
    <citation type="journal article" date="2011" name="BMC Genomics">
        <title>Genomic insights into an obligate epibiotic bacterial predator: Micavibrio aeruginosavorus ARL-13.</title>
        <authorList>
            <person name="Wang Z."/>
            <person name="Kadouri D."/>
            <person name="Wu M."/>
        </authorList>
    </citation>
    <scope>NUCLEOTIDE SEQUENCE [LARGE SCALE GENOMIC DNA]</scope>
    <source>
        <strain evidence="1 2">ARL-13</strain>
    </source>
</reference>
<dbReference type="KEGG" id="mai:MICA_1667"/>
<dbReference type="InterPro" id="IPR038444">
    <property type="entry name" value="DUF465_sf"/>
</dbReference>
<dbReference type="RefSeq" id="WP_014103203.1">
    <property type="nucleotide sequence ID" value="NC_016026.1"/>
</dbReference>
<accession>G2KQQ2</accession>
<sequence length="64" mass="7575">MSQERELSGAMKSRLEALQTRHAQICRRLDEAYKHPAFTDSEARRLKTEKLRLKDEMEELRQAS</sequence>
<evidence type="ECO:0008006" key="3">
    <source>
        <dbReference type="Google" id="ProtNLM"/>
    </source>
</evidence>
<dbReference type="EMBL" id="CP002382">
    <property type="protein sequence ID" value="AEP09980.1"/>
    <property type="molecule type" value="Genomic_DNA"/>
</dbReference>
<dbReference type="Pfam" id="PF04325">
    <property type="entry name" value="DUF465"/>
    <property type="match status" value="1"/>
</dbReference>
<keyword evidence="2" id="KW-1185">Reference proteome</keyword>
<dbReference type="eggNOG" id="COG5570">
    <property type="taxonomic scope" value="Bacteria"/>
</dbReference>
<dbReference type="HOGENOM" id="CLU_175516_2_3_5"/>
<dbReference type="OrthoDB" id="7362854at2"/>
<dbReference type="Gene3D" id="6.10.280.50">
    <property type="match status" value="1"/>
</dbReference>
<dbReference type="AlphaFoldDB" id="G2KQQ2"/>
<name>G2KQQ2_MICAA</name>
<evidence type="ECO:0000313" key="1">
    <source>
        <dbReference type="EMBL" id="AEP09980.1"/>
    </source>
</evidence>
<evidence type="ECO:0000313" key="2">
    <source>
        <dbReference type="Proteomes" id="UP000009286"/>
    </source>
</evidence>
<dbReference type="Proteomes" id="UP000009286">
    <property type="component" value="Chromosome"/>
</dbReference>
<dbReference type="InterPro" id="IPR007420">
    <property type="entry name" value="DUF465"/>
</dbReference>
<organism evidence="1 2">
    <name type="scientific">Micavibrio aeruginosavorus (strain ARL-13)</name>
    <dbReference type="NCBI Taxonomy" id="856793"/>
    <lineage>
        <taxon>Bacteria</taxon>
        <taxon>Pseudomonadati</taxon>
        <taxon>Bdellovibrionota</taxon>
        <taxon>Bdellovibrionia</taxon>
        <taxon>Bdellovibrionales</taxon>
        <taxon>Pseudobdellovibrionaceae</taxon>
        <taxon>Micavibrio</taxon>
    </lineage>
</organism>